<feature type="region of interest" description="Disordered" evidence="1">
    <location>
        <begin position="1"/>
        <end position="22"/>
    </location>
</feature>
<feature type="region of interest" description="Disordered" evidence="1">
    <location>
        <begin position="470"/>
        <end position="493"/>
    </location>
</feature>
<evidence type="ECO:0000313" key="3">
    <source>
        <dbReference type="EMBL" id="GIF91065.1"/>
    </source>
</evidence>
<feature type="domain" description="Lantibiotic dehydratase N-terminal" evidence="2">
    <location>
        <begin position="665"/>
        <end position="747"/>
    </location>
</feature>
<accession>A0A8J3K5H7</accession>
<reference evidence="3 4" key="1">
    <citation type="submission" date="2021-01" db="EMBL/GenBank/DDBJ databases">
        <title>Whole genome shotgun sequence of Catellatospora chokoriensis NBRC 107358.</title>
        <authorList>
            <person name="Komaki H."/>
            <person name="Tamura T."/>
        </authorList>
    </citation>
    <scope>NUCLEOTIDE SEQUENCE [LARGE SCALE GENOMIC DNA]</scope>
    <source>
        <strain evidence="3 4">NBRC 107358</strain>
    </source>
</reference>
<keyword evidence="4" id="KW-1185">Reference proteome</keyword>
<organism evidence="3 4">
    <name type="scientific">Catellatospora chokoriensis</name>
    <dbReference type="NCBI Taxonomy" id="310353"/>
    <lineage>
        <taxon>Bacteria</taxon>
        <taxon>Bacillati</taxon>
        <taxon>Actinomycetota</taxon>
        <taxon>Actinomycetes</taxon>
        <taxon>Micromonosporales</taxon>
        <taxon>Micromonosporaceae</taxon>
        <taxon>Catellatospora</taxon>
    </lineage>
</organism>
<sequence length="806" mass="85619">MREPDEAGRPKEPQPDGLVPLGDTGWQVWRSAVLRAPGFPATGLDLLAAPECATEADTLLGVAGDRAAFDGAFAAATRRMTARLHDIAADPLFREAVTWQSLNAVEALDGLLRAGPDANRNSRHRPREILVTRYWQRYCAKNDTIGFFGPVCWTSLTDGDVAARIEPGPDLVRARVVDLERRVLSAYADRLAADPRCRPWLPVTRQPHLALRGDELLEAGLPPRPLTPAQAALLAASDGTRSAHEVAALALADPRTGLRAASDALLALTQLTEQGLLRWGIELPLTVAAEAGLRRHLAAIAEPAVRDEALAGLARLLAARDGLADAAGDAAAVRAALLRLQDEFVAVTGGDVLHRPGATYAGRGLAYEETLRDLDVSFGEPLLTMLADTLVPLLEAARWLTAAIAAAFTAALRELYDDAAADGPVALGDIFDAALGVLFGPGPVADVLADFTSRWTRLLGLTGSSAPGELDRTGSGSITLDPAGELGGTGSGPITLDPAEVRARVARLFGAAAPGWTAARLHSPDLHVCAPNAQALADGDFTAVLGELHVSWLTCDSGTLTRFHPDPGALRAALHRDLGDRTLLLYPTDFPEFTARIAFTLDGPGDVRLGYTPAPVPDPAQVLPLAAVTVSLVDGELTGRAPDGRTWPLLELFGPFLSSRAVNAFKAAADGAYTPRVSIGRLVVHRQTWRTTVADCALDPEPADEAARYLAVRRWRDRLGLPEQVFVRVGTEVKPVYVDFTSPAYVAAFVAMVRAASRTGGPGVPLTVSEMLPGTEQAWVPDAAGRRYFSELRMAIRDPASAPTRR</sequence>
<dbReference type="InterPro" id="IPR006827">
    <property type="entry name" value="Lant_deHydtase_N"/>
</dbReference>
<comment type="caution">
    <text evidence="3">The sequence shown here is derived from an EMBL/GenBank/DDBJ whole genome shotgun (WGS) entry which is preliminary data.</text>
</comment>
<dbReference type="RefSeq" id="WP_191837366.1">
    <property type="nucleotide sequence ID" value="NZ_BAAALB010000001.1"/>
</dbReference>
<dbReference type="EMBL" id="BONG01000028">
    <property type="protein sequence ID" value="GIF91065.1"/>
    <property type="molecule type" value="Genomic_DNA"/>
</dbReference>
<feature type="compositionally biased region" description="Basic and acidic residues" evidence="1">
    <location>
        <begin position="1"/>
        <end position="14"/>
    </location>
</feature>
<dbReference type="Pfam" id="PF04738">
    <property type="entry name" value="Lant_dehydr_N"/>
    <property type="match status" value="2"/>
</dbReference>
<protein>
    <submittedName>
        <fullName evidence="3">Lantibiotic dehydratase</fullName>
    </submittedName>
</protein>
<feature type="domain" description="Lantibiotic dehydratase N-terminal" evidence="2">
    <location>
        <begin position="89"/>
        <end position="551"/>
    </location>
</feature>
<proteinExistence type="predicted"/>
<evidence type="ECO:0000259" key="2">
    <source>
        <dbReference type="Pfam" id="PF04738"/>
    </source>
</evidence>
<name>A0A8J3K5H7_9ACTN</name>
<evidence type="ECO:0000313" key="4">
    <source>
        <dbReference type="Proteomes" id="UP000619293"/>
    </source>
</evidence>
<gene>
    <name evidence="3" type="ORF">Cch02nite_45090</name>
</gene>
<evidence type="ECO:0000256" key="1">
    <source>
        <dbReference type="SAM" id="MobiDB-lite"/>
    </source>
</evidence>
<dbReference type="Proteomes" id="UP000619293">
    <property type="component" value="Unassembled WGS sequence"/>
</dbReference>
<dbReference type="AlphaFoldDB" id="A0A8J3K5H7"/>